<dbReference type="InterPro" id="IPR049316">
    <property type="entry name" value="GDC-P_C"/>
</dbReference>
<dbReference type="FunFam" id="3.40.640.10:FF:000007">
    <property type="entry name" value="glycine dehydrogenase (Decarboxylating), mitochondrial"/>
    <property type="match status" value="1"/>
</dbReference>
<evidence type="ECO:0000259" key="11">
    <source>
        <dbReference type="Pfam" id="PF21478"/>
    </source>
</evidence>
<feature type="domain" description="Glycine cleavage system P-protein N-terminal" evidence="10">
    <location>
        <begin position="1"/>
        <end position="409"/>
    </location>
</feature>
<evidence type="ECO:0000256" key="6">
    <source>
        <dbReference type="ARBA" id="ARBA00023002"/>
    </source>
</evidence>
<dbReference type="HAMAP" id="MF_00711">
    <property type="entry name" value="GcvP"/>
    <property type="match status" value="1"/>
</dbReference>
<dbReference type="GO" id="GO:0016594">
    <property type="term" value="F:glycine binding"/>
    <property type="evidence" value="ECO:0007669"/>
    <property type="project" value="TreeGrafter"/>
</dbReference>
<dbReference type="InterPro" id="IPR020581">
    <property type="entry name" value="GDC_P"/>
</dbReference>
<name>A0A5C1A9S0_9BACT</name>
<evidence type="ECO:0000256" key="8">
    <source>
        <dbReference type="HAMAP-Rule" id="MF_00711"/>
    </source>
</evidence>
<dbReference type="GO" id="GO:0019464">
    <property type="term" value="P:glycine decarboxylation via glycine cleavage system"/>
    <property type="evidence" value="ECO:0007669"/>
    <property type="project" value="UniProtKB-UniRule"/>
</dbReference>
<dbReference type="FunFam" id="3.90.1150.10:FF:000007">
    <property type="entry name" value="Glycine dehydrogenase (decarboxylating), mitochondrial"/>
    <property type="match status" value="1"/>
</dbReference>
<evidence type="ECO:0000313" key="12">
    <source>
        <dbReference type="EMBL" id="QEL16119.1"/>
    </source>
</evidence>
<evidence type="ECO:0000313" key="13">
    <source>
        <dbReference type="Proteomes" id="UP000324974"/>
    </source>
</evidence>
<dbReference type="NCBIfam" id="NF003346">
    <property type="entry name" value="PRK04366.1"/>
    <property type="match status" value="1"/>
</dbReference>
<evidence type="ECO:0000256" key="1">
    <source>
        <dbReference type="ARBA" id="ARBA00001933"/>
    </source>
</evidence>
<dbReference type="InterPro" id="IPR015421">
    <property type="entry name" value="PyrdxlP-dep_Trfase_major"/>
</dbReference>
<feature type="domain" description="Glycine dehydrogenase C-terminal" evidence="11">
    <location>
        <begin position="740"/>
        <end position="861"/>
    </location>
</feature>
<dbReference type="AlphaFoldDB" id="A0A5C1A9S0"/>
<dbReference type="Gene3D" id="3.40.640.10">
    <property type="entry name" value="Type I PLP-dependent aspartate aminotransferase-like (Major domain)"/>
    <property type="match status" value="2"/>
</dbReference>
<dbReference type="InterPro" id="IPR015424">
    <property type="entry name" value="PyrdxlP-dep_Trfase"/>
</dbReference>
<proteinExistence type="inferred from homology"/>
<comment type="subunit">
    <text evidence="4 8">The glycine cleavage system is composed of four proteins: P, T, L and H.</text>
</comment>
<evidence type="ECO:0000256" key="3">
    <source>
        <dbReference type="ARBA" id="ARBA00010756"/>
    </source>
</evidence>
<dbReference type="InterPro" id="IPR003437">
    <property type="entry name" value="GcvP"/>
</dbReference>
<organism evidence="12 13">
    <name type="scientific">Limnoglobus roseus</name>
    <dbReference type="NCBI Taxonomy" id="2598579"/>
    <lineage>
        <taxon>Bacteria</taxon>
        <taxon>Pseudomonadati</taxon>
        <taxon>Planctomycetota</taxon>
        <taxon>Planctomycetia</taxon>
        <taxon>Gemmatales</taxon>
        <taxon>Gemmataceae</taxon>
        <taxon>Limnoglobus</taxon>
    </lineage>
</organism>
<dbReference type="InterPro" id="IPR049315">
    <property type="entry name" value="GDC-P_N"/>
</dbReference>
<keyword evidence="5 8" id="KW-0663">Pyridoxal phosphate</keyword>
<feature type="modified residue" description="N6-(pyridoxal phosphate)lysine" evidence="8 9">
    <location>
        <position position="672"/>
    </location>
</feature>
<keyword evidence="6 8" id="KW-0560">Oxidoreductase</keyword>
<dbReference type="GO" id="GO:0004375">
    <property type="term" value="F:glycine dehydrogenase (decarboxylating) activity"/>
    <property type="evidence" value="ECO:0007669"/>
    <property type="project" value="UniProtKB-EC"/>
</dbReference>
<dbReference type="InterPro" id="IPR015422">
    <property type="entry name" value="PyrdxlP-dep_Trfase_small"/>
</dbReference>
<dbReference type="KEGG" id="lrs:PX52LOC_03058"/>
<comment type="similarity">
    <text evidence="3 8">Belongs to the GcvP family.</text>
</comment>
<dbReference type="NCBIfam" id="TIGR00461">
    <property type="entry name" value="gcvP"/>
    <property type="match status" value="1"/>
</dbReference>
<dbReference type="GO" id="GO:0005829">
    <property type="term" value="C:cytosol"/>
    <property type="evidence" value="ECO:0007669"/>
    <property type="project" value="TreeGrafter"/>
</dbReference>
<dbReference type="CDD" id="cd00613">
    <property type="entry name" value="GDC-P"/>
    <property type="match status" value="2"/>
</dbReference>
<keyword evidence="13" id="KW-1185">Reference proteome</keyword>
<dbReference type="GO" id="GO:0005960">
    <property type="term" value="C:glycine cleavage complex"/>
    <property type="evidence" value="ECO:0007669"/>
    <property type="project" value="TreeGrafter"/>
</dbReference>
<comment type="function">
    <text evidence="2 8">The glycine cleavage system catalyzes the degradation of glycine. The P protein binds the alpha-amino group of glycine through its pyridoxal phosphate cofactor; CO(2) is released and the remaining methylamine moiety is then transferred to the lipoamide cofactor of the H protein.</text>
</comment>
<dbReference type="Proteomes" id="UP000324974">
    <property type="component" value="Chromosome"/>
</dbReference>
<reference evidence="13" key="1">
    <citation type="submission" date="2019-08" db="EMBL/GenBank/DDBJ databases">
        <title>Limnoglobus roseus gen. nov., sp. nov., a novel freshwater planctomycete with a giant genome from the family Gemmataceae.</title>
        <authorList>
            <person name="Kulichevskaya I.S."/>
            <person name="Naumoff D.G."/>
            <person name="Miroshnikov K."/>
            <person name="Ivanova A."/>
            <person name="Philippov D.A."/>
            <person name="Hakobyan A."/>
            <person name="Rijpstra I.C."/>
            <person name="Sinninghe Damste J.S."/>
            <person name="Liesack W."/>
            <person name="Dedysh S.N."/>
        </authorList>
    </citation>
    <scope>NUCLEOTIDE SEQUENCE [LARGE SCALE GENOMIC DNA]</scope>
    <source>
        <strain evidence="13">PX52</strain>
    </source>
</reference>
<evidence type="ECO:0000256" key="4">
    <source>
        <dbReference type="ARBA" id="ARBA00011690"/>
    </source>
</evidence>
<dbReference type="Gene3D" id="3.90.1150.10">
    <property type="entry name" value="Aspartate Aminotransferase, domain 1"/>
    <property type="match status" value="1"/>
</dbReference>
<accession>A0A5C1A9S0</accession>
<evidence type="ECO:0000259" key="10">
    <source>
        <dbReference type="Pfam" id="PF02347"/>
    </source>
</evidence>
<dbReference type="GO" id="GO:0030170">
    <property type="term" value="F:pyridoxal phosphate binding"/>
    <property type="evidence" value="ECO:0007669"/>
    <property type="project" value="TreeGrafter"/>
</dbReference>
<dbReference type="Pfam" id="PF21478">
    <property type="entry name" value="GcvP2_C"/>
    <property type="match status" value="1"/>
</dbReference>
<dbReference type="EC" id="1.4.4.2" evidence="8"/>
<dbReference type="EMBL" id="CP042425">
    <property type="protein sequence ID" value="QEL16119.1"/>
    <property type="molecule type" value="Genomic_DNA"/>
</dbReference>
<dbReference type="Pfam" id="PF02347">
    <property type="entry name" value="GDC-P"/>
    <property type="match status" value="1"/>
</dbReference>
<sequence>MLAALGVKSREELVAQTVPAAIRLPHAPKLPAPATEADALAELKAHAGHNKVWRTYLGTGYAGTLTPEPIKRNVLENPGWYTAYTPYQAEVAQGRLEALLNFQQVVIDLTGLPTANASLLDEATAAAEAMTVIRRAVSGSTNRYFVDAGTHPQVIAVIRTRAHWMGIEVVVGEWEKLDAASVFGAHLQNPATDGEFRDLTPVIAKVHAAGGKVCVGTDPLACVLLTPPGEMGADIAVGNSQRFGVPLGFGGPHAAFIACKQELVRNLPGRIIGVSKDAAGHLAYRMSLQTREQHIRRDKATSNICTAQALLANMASFYAVYHGPDGLKRIASRVHALTQLLADLVKPVLPAKHAAFFDTLVFTPKDLMAVRKRAESESINLRYFGDGRVGVTLDETVRVQDVIDLAEVLTGRYPQPEPAELLKKQPAAVPFARTSPILQHPVFNRYHTETEFVRYVKRLENRDISLVHSMIPLGSCTMKLNAASEMAPVTWPEFASIHPFAPSSQTAGYRKMLDELGDWLAAICGFAKVSFEPNSGAQGEYAGLMAIRLYHESRGESSRDVCLIPISAHGTNPASAQMMGLRIVPVACDAKGNVDLDSLKAKLAEHGPKVSCLMLTYPSTHGVFEARVREICDAVHAAGGQVYMDGANLNAQVGLTSPGFIGADVCHMNLHKTFCIPHGGGGPGMGPIVVAKHLAPFLPADPFDTTAETAVSAAPFGSALITTISWMYVRMMGGSGLTKATEIAILNANYVATRLKPYFPTLYAGDNGRVAHECILDLRNLKGEVGVTAEDVAKRLMDYGFHAPTLSFPVVDTLMIEPTESESKAELDRFCDAMIAIHGEIQKVRSGEWPKADNPLKNAPHTAAEAIGEWSHPYSREVAVYPLPYVREAKFWPHVKRIDNVGGDRNLICTCPPMEAFT</sequence>
<protein>
    <recommendedName>
        <fullName evidence="8">Glycine dehydrogenase (decarboxylating)</fullName>
        <ecNumber evidence="8">1.4.4.2</ecNumber>
    </recommendedName>
    <alternativeName>
        <fullName evidence="8">Glycine cleavage system P-protein</fullName>
    </alternativeName>
    <alternativeName>
        <fullName evidence="8">Glycine decarboxylase</fullName>
    </alternativeName>
    <alternativeName>
        <fullName evidence="8">Glycine dehydrogenase (aminomethyl-transferring)</fullName>
    </alternativeName>
</protein>
<dbReference type="FunFam" id="3.40.640.10:FF:000005">
    <property type="entry name" value="Glycine dehydrogenase (decarboxylating), mitochondrial"/>
    <property type="match status" value="1"/>
</dbReference>
<evidence type="ECO:0000256" key="7">
    <source>
        <dbReference type="ARBA" id="ARBA00049026"/>
    </source>
</evidence>
<evidence type="ECO:0000256" key="9">
    <source>
        <dbReference type="PIRSR" id="PIRSR603437-50"/>
    </source>
</evidence>
<dbReference type="SUPFAM" id="SSF53383">
    <property type="entry name" value="PLP-dependent transferases"/>
    <property type="match status" value="2"/>
</dbReference>
<gene>
    <name evidence="8" type="primary">gcvP</name>
    <name evidence="12" type="ORF">PX52LOC_03058</name>
</gene>
<comment type="cofactor">
    <cofactor evidence="1 8 9">
        <name>pyridoxal 5'-phosphate</name>
        <dbReference type="ChEBI" id="CHEBI:597326"/>
    </cofactor>
</comment>
<dbReference type="PANTHER" id="PTHR11773">
    <property type="entry name" value="GLYCINE DEHYDROGENASE, DECARBOXYLATING"/>
    <property type="match status" value="1"/>
</dbReference>
<evidence type="ECO:0000256" key="5">
    <source>
        <dbReference type="ARBA" id="ARBA00022898"/>
    </source>
</evidence>
<comment type="catalytic activity">
    <reaction evidence="7 8">
        <text>N(6)-[(R)-lipoyl]-L-lysyl-[glycine-cleavage complex H protein] + glycine + H(+) = N(6)-[(R)-S(8)-aminomethyldihydrolipoyl]-L-lysyl-[glycine-cleavage complex H protein] + CO2</text>
        <dbReference type="Rhea" id="RHEA:24304"/>
        <dbReference type="Rhea" id="RHEA-COMP:10494"/>
        <dbReference type="Rhea" id="RHEA-COMP:10495"/>
        <dbReference type="ChEBI" id="CHEBI:15378"/>
        <dbReference type="ChEBI" id="CHEBI:16526"/>
        <dbReference type="ChEBI" id="CHEBI:57305"/>
        <dbReference type="ChEBI" id="CHEBI:83099"/>
        <dbReference type="ChEBI" id="CHEBI:83143"/>
        <dbReference type="EC" id="1.4.4.2"/>
    </reaction>
</comment>
<dbReference type="PANTHER" id="PTHR11773:SF1">
    <property type="entry name" value="GLYCINE DEHYDROGENASE (DECARBOXYLATING), MITOCHONDRIAL"/>
    <property type="match status" value="1"/>
</dbReference>
<evidence type="ECO:0000256" key="2">
    <source>
        <dbReference type="ARBA" id="ARBA00003788"/>
    </source>
</evidence>